<proteinExistence type="inferred from homology"/>
<dbReference type="GO" id="GO:0012505">
    <property type="term" value="C:endomembrane system"/>
    <property type="evidence" value="ECO:0007669"/>
    <property type="project" value="UniProtKB-SubCell"/>
</dbReference>
<keyword evidence="4 8" id="KW-1278">Translocase</keyword>
<dbReference type="EMBL" id="CP048914">
    <property type="protein sequence ID" value="QMS84290.1"/>
    <property type="molecule type" value="Genomic_DNA"/>
</dbReference>
<keyword evidence="8" id="KW-1003">Cell membrane</keyword>
<accession>A0A7L7KNI2</accession>
<feature type="region of interest" description="Disordered" evidence="9">
    <location>
        <begin position="231"/>
        <end position="251"/>
    </location>
</feature>
<keyword evidence="5 8" id="KW-0249">Electron transport</keyword>
<keyword evidence="2 8" id="KW-0813">Transport</keyword>
<evidence type="ECO:0000313" key="11">
    <source>
        <dbReference type="Proteomes" id="UP000514720"/>
    </source>
</evidence>
<comment type="function">
    <text evidence="8">Part of a membrane-bound complex that couples electron transfer with translocation of ions across the membrane.</text>
</comment>
<reference evidence="10 11" key="1">
    <citation type="submission" date="2020-02" db="EMBL/GenBank/DDBJ databases">
        <authorList>
            <person name="Zheng R.K."/>
            <person name="Sun C.M."/>
        </authorList>
    </citation>
    <scope>NUCLEOTIDE SEQUENCE [LARGE SCALE GENOMIC DNA]</scope>
    <source>
        <strain evidence="11">zrk13</strain>
    </source>
</reference>
<dbReference type="NCBIfam" id="TIGR01948">
    <property type="entry name" value="rnfE"/>
    <property type="match status" value="1"/>
</dbReference>
<evidence type="ECO:0000256" key="3">
    <source>
        <dbReference type="ARBA" id="ARBA00022692"/>
    </source>
</evidence>
<sequence length="251" mass="26839">MSKNKRLTPKQNIIKGLIKENPTFVLILGMCPTLGTTTSLSNGFGMGVSVLFVLMVTNAIIASIRKIVPPEIRIPVYITVIALVVTLIEWFIEANLPLLYDGLGVYLPLIVVNCIVLGRAEAYASDNTVKDSIFDGMGMGLGFTLGLSTLAFVRELLGTGSVLGFTFFDANSAASFLIQPTGAFLTLGLIIGVINTVRIDREKKKKAILDAKIKAALAKKAAKEAAKKAAEEAAKKEVPTVKPEMNLKGAN</sequence>
<dbReference type="InterPro" id="IPR003667">
    <property type="entry name" value="NqrDE/RnfAE"/>
</dbReference>
<feature type="transmembrane region" description="Helical" evidence="8">
    <location>
        <begin position="44"/>
        <end position="62"/>
    </location>
</feature>
<dbReference type="GO" id="GO:0005886">
    <property type="term" value="C:plasma membrane"/>
    <property type="evidence" value="ECO:0007669"/>
    <property type="project" value="UniProtKB-SubCell"/>
</dbReference>
<comment type="similarity">
    <text evidence="8">Belongs to the NqrDE/RnfAE family.</text>
</comment>
<evidence type="ECO:0000256" key="9">
    <source>
        <dbReference type="SAM" id="MobiDB-lite"/>
    </source>
</evidence>
<keyword evidence="11" id="KW-1185">Reference proteome</keyword>
<dbReference type="Proteomes" id="UP000514720">
    <property type="component" value="Chromosome"/>
</dbReference>
<organism evidence="10 11">
    <name type="scientific">Candidatus Xianfuyuplasma coldseepsis</name>
    <dbReference type="NCBI Taxonomy" id="2782163"/>
    <lineage>
        <taxon>Bacteria</taxon>
        <taxon>Bacillati</taxon>
        <taxon>Mycoplasmatota</taxon>
        <taxon>Mollicutes</taxon>
        <taxon>Candidatus Izemoplasmatales</taxon>
        <taxon>Candidatus Izemoplasmataceae</taxon>
        <taxon>Candidatus Xianfuyuplasma</taxon>
    </lineage>
</organism>
<comment type="subunit">
    <text evidence="8">The complex is composed of six subunits: RnfA, RnfB, RnfC, RnfD, RnfE and RnfG.</text>
</comment>
<feature type="transmembrane region" description="Helical" evidence="8">
    <location>
        <begin position="132"/>
        <end position="153"/>
    </location>
</feature>
<evidence type="ECO:0000256" key="5">
    <source>
        <dbReference type="ARBA" id="ARBA00022982"/>
    </source>
</evidence>
<dbReference type="GO" id="GO:0022900">
    <property type="term" value="P:electron transport chain"/>
    <property type="evidence" value="ECO:0007669"/>
    <property type="project" value="UniProtKB-UniRule"/>
</dbReference>
<evidence type="ECO:0000256" key="7">
    <source>
        <dbReference type="ARBA" id="ARBA00023136"/>
    </source>
</evidence>
<dbReference type="KEGG" id="xcl:G4Z02_00555"/>
<gene>
    <name evidence="8" type="primary">rnfE</name>
    <name evidence="10" type="ORF">G4Z02_00555</name>
</gene>
<evidence type="ECO:0000256" key="1">
    <source>
        <dbReference type="ARBA" id="ARBA00004127"/>
    </source>
</evidence>
<evidence type="ECO:0000256" key="8">
    <source>
        <dbReference type="HAMAP-Rule" id="MF_00478"/>
    </source>
</evidence>
<dbReference type="NCBIfam" id="NF009070">
    <property type="entry name" value="PRK12405.1"/>
    <property type="match status" value="1"/>
</dbReference>
<evidence type="ECO:0000256" key="4">
    <source>
        <dbReference type="ARBA" id="ARBA00022967"/>
    </source>
</evidence>
<evidence type="ECO:0000313" key="10">
    <source>
        <dbReference type="EMBL" id="QMS84290.1"/>
    </source>
</evidence>
<protein>
    <recommendedName>
        <fullName evidence="8">Ion-translocating oxidoreductase complex subunit E</fullName>
        <ecNumber evidence="8">7.-.-.-</ecNumber>
    </recommendedName>
    <alternativeName>
        <fullName evidence="8">Rnf electron transport complex subunit E</fullName>
    </alternativeName>
</protein>
<keyword evidence="3 8" id="KW-0812">Transmembrane</keyword>
<dbReference type="InterPro" id="IPR010968">
    <property type="entry name" value="RnfE"/>
</dbReference>
<dbReference type="AlphaFoldDB" id="A0A7L7KNI2"/>
<feature type="transmembrane region" description="Helical" evidence="8">
    <location>
        <begin position="173"/>
        <end position="197"/>
    </location>
</feature>
<evidence type="ECO:0000256" key="2">
    <source>
        <dbReference type="ARBA" id="ARBA00022448"/>
    </source>
</evidence>
<keyword evidence="7 8" id="KW-0472">Membrane</keyword>
<feature type="transmembrane region" description="Helical" evidence="8">
    <location>
        <begin position="98"/>
        <end position="120"/>
    </location>
</feature>
<dbReference type="PANTHER" id="PTHR30586:SF0">
    <property type="entry name" value="ION-TRANSLOCATING OXIDOREDUCTASE COMPLEX SUBUNIT E"/>
    <property type="match status" value="1"/>
</dbReference>
<dbReference type="HAMAP" id="MF_00478">
    <property type="entry name" value="RsxE_RnfE"/>
    <property type="match status" value="1"/>
</dbReference>
<dbReference type="RefSeq" id="WP_258877898.1">
    <property type="nucleotide sequence ID" value="NZ_CP048914.1"/>
</dbReference>
<feature type="transmembrane region" description="Helical" evidence="8">
    <location>
        <begin position="21"/>
        <end position="38"/>
    </location>
</feature>
<dbReference type="PANTHER" id="PTHR30586">
    <property type="entry name" value="ELECTRON TRANSPORT COMPLEX PROTEIN RNFE"/>
    <property type="match status" value="1"/>
</dbReference>
<dbReference type="EC" id="7.-.-.-" evidence="8"/>
<comment type="subcellular location">
    <subcellularLocation>
        <location evidence="8">Cell membrane</location>
        <topology evidence="8">Multi-pass membrane protein</topology>
    </subcellularLocation>
    <subcellularLocation>
        <location evidence="1">Endomembrane system</location>
        <topology evidence="1">Multi-pass membrane protein</topology>
    </subcellularLocation>
</comment>
<dbReference type="Pfam" id="PF02508">
    <property type="entry name" value="Rnf-Nqr"/>
    <property type="match status" value="1"/>
</dbReference>
<feature type="transmembrane region" description="Helical" evidence="8">
    <location>
        <begin position="74"/>
        <end position="92"/>
    </location>
</feature>
<keyword evidence="6 8" id="KW-1133">Transmembrane helix</keyword>
<name>A0A7L7KNI2_9MOLU</name>
<evidence type="ECO:0000256" key="6">
    <source>
        <dbReference type="ARBA" id="ARBA00022989"/>
    </source>
</evidence>